<protein>
    <submittedName>
        <fullName evidence="1">Uncharacterized protein</fullName>
    </submittedName>
</protein>
<comment type="caution">
    <text evidence="1">The sequence shown here is derived from an EMBL/GenBank/DDBJ whole genome shotgun (WGS) entry which is preliminary data.</text>
</comment>
<keyword evidence="2" id="KW-1185">Reference proteome</keyword>
<dbReference type="EMBL" id="VSRR010033600">
    <property type="protein sequence ID" value="MPC71805.1"/>
    <property type="molecule type" value="Genomic_DNA"/>
</dbReference>
<organism evidence="1 2">
    <name type="scientific">Portunus trituberculatus</name>
    <name type="common">Swimming crab</name>
    <name type="synonym">Neptunus trituberculatus</name>
    <dbReference type="NCBI Taxonomy" id="210409"/>
    <lineage>
        <taxon>Eukaryota</taxon>
        <taxon>Metazoa</taxon>
        <taxon>Ecdysozoa</taxon>
        <taxon>Arthropoda</taxon>
        <taxon>Crustacea</taxon>
        <taxon>Multicrustacea</taxon>
        <taxon>Malacostraca</taxon>
        <taxon>Eumalacostraca</taxon>
        <taxon>Eucarida</taxon>
        <taxon>Decapoda</taxon>
        <taxon>Pleocyemata</taxon>
        <taxon>Brachyura</taxon>
        <taxon>Eubrachyura</taxon>
        <taxon>Portunoidea</taxon>
        <taxon>Portunidae</taxon>
        <taxon>Portuninae</taxon>
        <taxon>Portunus</taxon>
    </lineage>
</organism>
<reference evidence="1 2" key="1">
    <citation type="submission" date="2019-05" db="EMBL/GenBank/DDBJ databases">
        <title>Another draft genome of Portunus trituberculatus and its Hox gene families provides insights of decapod evolution.</title>
        <authorList>
            <person name="Jeong J.-H."/>
            <person name="Song I."/>
            <person name="Kim S."/>
            <person name="Choi T."/>
            <person name="Kim D."/>
            <person name="Ryu S."/>
            <person name="Kim W."/>
        </authorList>
    </citation>
    <scope>NUCLEOTIDE SEQUENCE [LARGE SCALE GENOMIC DNA]</scope>
    <source>
        <tissue evidence="1">Muscle</tissue>
    </source>
</reference>
<name>A0A5B7HQ52_PORTR</name>
<proteinExistence type="predicted"/>
<dbReference type="AlphaFoldDB" id="A0A5B7HQ52"/>
<dbReference type="Proteomes" id="UP000324222">
    <property type="component" value="Unassembled WGS sequence"/>
</dbReference>
<evidence type="ECO:0000313" key="2">
    <source>
        <dbReference type="Proteomes" id="UP000324222"/>
    </source>
</evidence>
<sequence length="129" mass="14669">MILRLREGRCWDAEGRERETRAHTTDPVPTPHWPHVPLPCRRRPRLASSTTNFNIFRRAESDFSFTVQDLPSSHRCSCLAVLLLPSTPPLLLLLLHRPLLLHLTSASQEHQGFLSGSFRDCSEARPPPS</sequence>
<gene>
    <name evidence="1" type="ORF">E2C01_066095</name>
</gene>
<accession>A0A5B7HQ52</accession>
<evidence type="ECO:0000313" key="1">
    <source>
        <dbReference type="EMBL" id="MPC71805.1"/>
    </source>
</evidence>